<evidence type="ECO:0000313" key="3">
    <source>
        <dbReference type="Proteomes" id="UP000256964"/>
    </source>
</evidence>
<dbReference type="EMBL" id="KZ857438">
    <property type="protein sequence ID" value="RDX45336.1"/>
    <property type="molecule type" value="Genomic_DNA"/>
</dbReference>
<evidence type="ECO:0000313" key="2">
    <source>
        <dbReference type="EMBL" id="RDX45336.1"/>
    </source>
</evidence>
<dbReference type="Proteomes" id="UP000256964">
    <property type="component" value="Unassembled WGS sequence"/>
</dbReference>
<dbReference type="Gene3D" id="2.60.20.10">
    <property type="entry name" value="Crystallins"/>
    <property type="match status" value="1"/>
</dbReference>
<keyword evidence="1" id="KW-0732">Signal</keyword>
<evidence type="ECO:0000256" key="1">
    <source>
        <dbReference type="SAM" id="SignalP"/>
    </source>
</evidence>
<reference evidence="2 3" key="1">
    <citation type="journal article" date="2018" name="Biotechnol. Biofuels">
        <title>Integrative visual omics of the white-rot fungus Polyporus brumalis exposes the biotechnological potential of its oxidative enzymes for delignifying raw plant biomass.</title>
        <authorList>
            <person name="Miyauchi S."/>
            <person name="Rancon A."/>
            <person name="Drula E."/>
            <person name="Hage H."/>
            <person name="Chaduli D."/>
            <person name="Favel A."/>
            <person name="Grisel S."/>
            <person name="Henrissat B."/>
            <person name="Herpoel-Gimbert I."/>
            <person name="Ruiz-Duenas F.J."/>
            <person name="Chevret D."/>
            <person name="Hainaut M."/>
            <person name="Lin J."/>
            <person name="Wang M."/>
            <person name="Pangilinan J."/>
            <person name="Lipzen A."/>
            <person name="Lesage-Meessen L."/>
            <person name="Navarro D."/>
            <person name="Riley R."/>
            <person name="Grigoriev I.V."/>
            <person name="Zhou S."/>
            <person name="Raouche S."/>
            <person name="Rosso M.N."/>
        </authorList>
    </citation>
    <scope>NUCLEOTIDE SEQUENCE [LARGE SCALE GENOMIC DNA]</scope>
    <source>
        <strain evidence="2 3">BRFM 1820</strain>
    </source>
</reference>
<feature type="chain" id="PRO_5016985776" evidence="1">
    <location>
        <begin position="23"/>
        <end position="136"/>
    </location>
</feature>
<gene>
    <name evidence="2" type="ORF">OH76DRAFT_1408123</name>
</gene>
<proteinExistence type="predicted"/>
<feature type="signal peptide" evidence="1">
    <location>
        <begin position="1"/>
        <end position="22"/>
    </location>
</feature>
<dbReference type="AlphaFoldDB" id="A0A371CYK0"/>
<protein>
    <submittedName>
        <fullName evidence="2">Uncharacterized protein</fullName>
    </submittedName>
</protein>
<keyword evidence="3" id="KW-1185">Reference proteome</keyword>
<sequence length="136" mass="14144">MFHYLVIGVLATSLVTSSFVSAVPVPSPFVSAASDAAAAPRDIASVGFIIGLFCVDANFEGQCVGPDVTIGQCVSFGDFANKISSLELKQENTACKVFADTGCTNLLASFTPLQVVNNVDPSINDKISAFLCEASE</sequence>
<organism evidence="2 3">
    <name type="scientific">Lentinus brumalis</name>
    <dbReference type="NCBI Taxonomy" id="2498619"/>
    <lineage>
        <taxon>Eukaryota</taxon>
        <taxon>Fungi</taxon>
        <taxon>Dikarya</taxon>
        <taxon>Basidiomycota</taxon>
        <taxon>Agaricomycotina</taxon>
        <taxon>Agaricomycetes</taxon>
        <taxon>Polyporales</taxon>
        <taxon>Polyporaceae</taxon>
        <taxon>Lentinus</taxon>
    </lineage>
</organism>
<accession>A0A371CYK0</accession>
<name>A0A371CYK0_9APHY</name>